<organism evidence="11 12">
    <name type="scientific">Tripterygium wilfordii</name>
    <name type="common">Thunder God vine</name>
    <dbReference type="NCBI Taxonomy" id="458696"/>
    <lineage>
        <taxon>Eukaryota</taxon>
        <taxon>Viridiplantae</taxon>
        <taxon>Streptophyta</taxon>
        <taxon>Embryophyta</taxon>
        <taxon>Tracheophyta</taxon>
        <taxon>Spermatophyta</taxon>
        <taxon>Magnoliopsida</taxon>
        <taxon>eudicotyledons</taxon>
        <taxon>Gunneridae</taxon>
        <taxon>Pentapetalae</taxon>
        <taxon>rosids</taxon>
        <taxon>fabids</taxon>
        <taxon>Celastrales</taxon>
        <taxon>Celastraceae</taxon>
        <taxon>Tripterygium</taxon>
    </lineage>
</organism>
<evidence type="ECO:0000256" key="4">
    <source>
        <dbReference type="ARBA" id="ARBA00022692"/>
    </source>
</evidence>
<feature type="transmembrane region" description="Helical" evidence="9">
    <location>
        <begin position="36"/>
        <end position="57"/>
    </location>
</feature>
<keyword evidence="12" id="KW-1185">Reference proteome</keyword>
<evidence type="ECO:0000313" key="12">
    <source>
        <dbReference type="Proteomes" id="UP000593562"/>
    </source>
</evidence>
<accession>A0A7J7D734</accession>
<dbReference type="EMBL" id="JAAARO010000009">
    <property type="protein sequence ID" value="KAF5742124.1"/>
    <property type="molecule type" value="Genomic_DNA"/>
</dbReference>
<dbReference type="PANTHER" id="PTHR31595:SF38">
    <property type="entry name" value="MBOAT (MEMBRANE BOUND O-ACYL TRANSFERASE) FAMILY PROTEIN"/>
    <property type="match status" value="1"/>
</dbReference>
<feature type="transmembrane region" description="Helical" evidence="9">
    <location>
        <begin position="275"/>
        <end position="296"/>
    </location>
</feature>
<evidence type="ECO:0000256" key="2">
    <source>
        <dbReference type="ARBA" id="ARBA00007282"/>
    </source>
</evidence>
<proteinExistence type="inferred from homology"/>
<comment type="subcellular location">
    <subcellularLocation>
        <location evidence="1">Membrane</location>
        <topology evidence="1">Multi-pass membrane protein</topology>
    </subcellularLocation>
</comment>
<evidence type="ECO:0000256" key="6">
    <source>
        <dbReference type="ARBA" id="ARBA00023098"/>
    </source>
</evidence>
<dbReference type="InterPro" id="IPR032805">
    <property type="entry name" value="Wax_synthase_dom"/>
</dbReference>
<keyword evidence="4 9" id="KW-0812">Transmembrane</keyword>
<keyword evidence="7 9" id="KW-0472">Membrane</keyword>
<evidence type="ECO:0000256" key="8">
    <source>
        <dbReference type="ARBA" id="ARBA00023315"/>
    </source>
</evidence>
<dbReference type="Pfam" id="PF13813">
    <property type="entry name" value="MBOAT_2"/>
    <property type="match status" value="1"/>
</dbReference>
<evidence type="ECO:0000256" key="7">
    <source>
        <dbReference type="ARBA" id="ARBA00023136"/>
    </source>
</evidence>
<evidence type="ECO:0000259" key="10">
    <source>
        <dbReference type="Pfam" id="PF13813"/>
    </source>
</evidence>
<sequence length="376" mass="42207">MEGEIQRFAMVWASAMLALCYCHTIGRITIPGKSRLIAFLPIVLLFLYLPLNLHTIFLGGPTAFFLSWLATFRLLLFAVGKGPLSSTSPVIPLQHFLLVSCLPIKILQNKSDPSLKTHKSPLNYSVKSLIFATVVPIFQNKDKINPNIIKLSYCIYLYCAIELFLAVIAAMARVWLGVEFEPQFDEPYLATSIQDFWGRRWNLMVTSTLHPTVYDPVRKISARLFGRKFAPLLAVVASFTVSGLMHELIFYYIGRKTPNWELTCFFVLHGIMRRLSVSSFPFMVMFLAMIVLWSALMSPAVACPPDRSQCKDCIVDQFKYGCPKCVPVLRCMARCLWGGTSKGNCVKRCDCNGGKPTLSDCKKCMSRCKCSCVAAA</sequence>
<feature type="transmembrane region" description="Helical" evidence="9">
    <location>
        <begin position="229"/>
        <end position="254"/>
    </location>
</feature>
<feature type="transmembrane region" description="Helical" evidence="9">
    <location>
        <begin position="153"/>
        <end position="176"/>
    </location>
</feature>
<dbReference type="InterPro" id="IPR044851">
    <property type="entry name" value="Wax_synthase"/>
</dbReference>
<protein>
    <submittedName>
        <fullName evidence="11">Acyl-CoA--sterol O-acyltransferase 1-like</fullName>
    </submittedName>
</protein>
<dbReference type="Proteomes" id="UP000593562">
    <property type="component" value="Unassembled WGS sequence"/>
</dbReference>
<name>A0A7J7D734_TRIWF</name>
<dbReference type="PANTHER" id="PTHR31595">
    <property type="entry name" value="LONG-CHAIN-ALCOHOL O-FATTY-ACYLTRANSFERASE 3-RELATED"/>
    <property type="match status" value="1"/>
</dbReference>
<feature type="transmembrane region" description="Helical" evidence="9">
    <location>
        <begin position="63"/>
        <end position="80"/>
    </location>
</feature>
<gene>
    <name evidence="11" type="ORF">HS088_TW09G00166</name>
</gene>
<comment type="caution">
    <text evidence="11">The sequence shown here is derived from an EMBL/GenBank/DDBJ whole genome shotgun (WGS) entry which is preliminary data.</text>
</comment>
<evidence type="ECO:0000313" key="11">
    <source>
        <dbReference type="EMBL" id="KAF5742124.1"/>
    </source>
</evidence>
<keyword evidence="8 11" id="KW-0012">Acyltransferase</keyword>
<reference evidence="11 12" key="1">
    <citation type="journal article" date="2020" name="Nat. Commun.">
        <title>Genome of Tripterygium wilfordii and identification of cytochrome P450 involved in triptolide biosynthesis.</title>
        <authorList>
            <person name="Tu L."/>
            <person name="Su P."/>
            <person name="Zhang Z."/>
            <person name="Gao L."/>
            <person name="Wang J."/>
            <person name="Hu T."/>
            <person name="Zhou J."/>
            <person name="Zhang Y."/>
            <person name="Zhao Y."/>
            <person name="Liu Y."/>
            <person name="Song Y."/>
            <person name="Tong Y."/>
            <person name="Lu Y."/>
            <person name="Yang J."/>
            <person name="Xu C."/>
            <person name="Jia M."/>
            <person name="Peters R.J."/>
            <person name="Huang L."/>
            <person name="Gao W."/>
        </authorList>
    </citation>
    <scope>NUCLEOTIDE SEQUENCE [LARGE SCALE GENOMIC DNA]</scope>
    <source>
        <strain evidence="12">cv. XIE 37</strain>
        <tissue evidence="11">Leaf</tissue>
    </source>
</reference>
<comment type="similarity">
    <text evidence="2">Belongs to the wax synthase family.</text>
</comment>
<feature type="transmembrane region" description="Helical" evidence="9">
    <location>
        <begin position="6"/>
        <end position="24"/>
    </location>
</feature>
<evidence type="ECO:0000256" key="1">
    <source>
        <dbReference type="ARBA" id="ARBA00004141"/>
    </source>
</evidence>
<dbReference type="AlphaFoldDB" id="A0A7J7D734"/>
<feature type="domain" description="Wax synthase" evidence="10">
    <location>
        <begin position="181"/>
        <end position="267"/>
    </location>
</feature>
<dbReference type="GO" id="GO:0016020">
    <property type="term" value="C:membrane"/>
    <property type="evidence" value="ECO:0007669"/>
    <property type="project" value="UniProtKB-SubCell"/>
</dbReference>
<keyword evidence="6" id="KW-0443">Lipid metabolism</keyword>
<dbReference type="GO" id="GO:0006629">
    <property type="term" value="P:lipid metabolic process"/>
    <property type="evidence" value="ECO:0007669"/>
    <property type="project" value="UniProtKB-KW"/>
</dbReference>
<keyword evidence="5 9" id="KW-1133">Transmembrane helix</keyword>
<keyword evidence="3 11" id="KW-0808">Transferase</keyword>
<evidence type="ECO:0000256" key="9">
    <source>
        <dbReference type="SAM" id="Phobius"/>
    </source>
</evidence>
<dbReference type="InParanoid" id="A0A7J7D734"/>
<evidence type="ECO:0000256" key="3">
    <source>
        <dbReference type="ARBA" id="ARBA00022679"/>
    </source>
</evidence>
<dbReference type="GO" id="GO:0008374">
    <property type="term" value="F:O-acyltransferase activity"/>
    <property type="evidence" value="ECO:0007669"/>
    <property type="project" value="InterPro"/>
</dbReference>
<evidence type="ECO:0000256" key="5">
    <source>
        <dbReference type="ARBA" id="ARBA00022989"/>
    </source>
</evidence>